<feature type="compositionally biased region" description="Low complexity" evidence="9">
    <location>
        <begin position="71"/>
        <end position="109"/>
    </location>
</feature>
<comment type="caution">
    <text evidence="11">The sequence shown here is derived from an EMBL/GenBank/DDBJ whole genome shotgun (WGS) entry which is preliminary data.</text>
</comment>
<dbReference type="InterPro" id="IPR028564">
    <property type="entry name" value="MT_TRM10-typ"/>
</dbReference>
<feature type="non-terminal residue" evidence="11">
    <location>
        <position position="512"/>
    </location>
</feature>
<evidence type="ECO:0000313" key="12">
    <source>
        <dbReference type="Proteomes" id="UP000729357"/>
    </source>
</evidence>
<evidence type="ECO:0000256" key="4">
    <source>
        <dbReference type="ARBA" id="ARBA00022679"/>
    </source>
</evidence>
<comment type="catalytic activity">
    <reaction evidence="8">
        <text>guanosine(9) in tRNA + S-adenosyl-L-methionine = N(1)-methylguanosine(9) in tRNA + S-adenosyl-L-homocysteine + H(+)</text>
        <dbReference type="Rhea" id="RHEA:43156"/>
        <dbReference type="Rhea" id="RHEA-COMP:10367"/>
        <dbReference type="Rhea" id="RHEA-COMP:10368"/>
        <dbReference type="ChEBI" id="CHEBI:15378"/>
        <dbReference type="ChEBI" id="CHEBI:57856"/>
        <dbReference type="ChEBI" id="CHEBI:59789"/>
        <dbReference type="ChEBI" id="CHEBI:73542"/>
        <dbReference type="ChEBI" id="CHEBI:74269"/>
        <dbReference type="EC" id="2.1.1.221"/>
    </reaction>
</comment>
<dbReference type="InterPro" id="IPR038459">
    <property type="entry name" value="MT_TRM10-typ_sf"/>
</dbReference>
<evidence type="ECO:0000256" key="8">
    <source>
        <dbReference type="ARBA" id="ARBA00048434"/>
    </source>
</evidence>
<dbReference type="PANTHER" id="PTHR13563">
    <property type="entry name" value="TRNA (GUANINE-9-) METHYLTRANSFERASE"/>
    <property type="match status" value="1"/>
</dbReference>
<dbReference type="Gene3D" id="3.40.1280.30">
    <property type="match status" value="1"/>
</dbReference>
<feature type="compositionally biased region" description="Acidic residues" evidence="9">
    <location>
        <begin position="464"/>
        <end position="500"/>
    </location>
</feature>
<evidence type="ECO:0000256" key="9">
    <source>
        <dbReference type="SAM" id="MobiDB-lite"/>
    </source>
</evidence>
<dbReference type="EC" id="2.1.1.221" evidence="1"/>
<evidence type="ECO:0000256" key="1">
    <source>
        <dbReference type="ARBA" id="ARBA00012797"/>
    </source>
</evidence>
<evidence type="ECO:0000256" key="2">
    <source>
        <dbReference type="ARBA" id="ARBA00020451"/>
    </source>
</evidence>
<dbReference type="PANTHER" id="PTHR13563:SF13">
    <property type="entry name" value="TRNA METHYLTRANSFERASE 10 HOMOLOG A"/>
    <property type="match status" value="1"/>
</dbReference>
<evidence type="ECO:0000256" key="3">
    <source>
        <dbReference type="ARBA" id="ARBA00022603"/>
    </source>
</evidence>
<dbReference type="InterPro" id="IPR007356">
    <property type="entry name" value="tRNA_m1G_MeTrfase_euk"/>
</dbReference>
<protein>
    <recommendedName>
        <fullName evidence="2">tRNA (guanine(9)-N1)-methyltransferase</fullName>
        <ecNumber evidence="1">2.1.1.221</ecNumber>
    </recommendedName>
    <alternativeName>
        <fullName evidence="7">tRNA methyltransferase 10</fullName>
    </alternativeName>
    <alternativeName>
        <fullName evidence="6">tRNA(m1G9)-methyltransferase</fullName>
    </alternativeName>
</protein>
<dbReference type="GO" id="GO:0002939">
    <property type="term" value="P:tRNA N1-guanine methylation"/>
    <property type="evidence" value="ECO:0007669"/>
    <property type="project" value="TreeGrafter"/>
</dbReference>
<evidence type="ECO:0000259" key="10">
    <source>
        <dbReference type="PROSITE" id="PS51675"/>
    </source>
</evidence>
<keyword evidence="3" id="KW-0489">Methyltransferase</keyword>
<reference evidence="11" key="1">
    <citation type="journal article" date="2021" name="J Fungi (Basel)">
        <title>Virulence traits and population genomics of the black yeast Aureobasidium melanogenum.</title>
        <authorList>
            <person name="Cernosa A."/>
            <person name="Sun X."/>
            <person name="Gostincar C."/>
            <person name="Fang C."/>
            <person name="Gunde-Cimerman N."/>
            <person name="Song Z."/>
        </authorList>
    </citation>
    <scope>NUCLEOTIDE SEQUENCE</scope>
    <source>
        <strain evidence="11">EXF-9298</strain>
    </source>
</reference>
<evidence type="ECO:0000313" key="11">
    <source>
        <dbReference type="EMBL" id="KAG9991353.1"/>
    </source>
</evidence>
<proteinExistence type="predicted"/>
<dbReference type="GO" id="GO:0005634">
    <property type="term" value="C:nucleus"/>
    <property type="evidence" value="ECO:0007669"/>
    <property type="project" value="TreeGrafter"/>
</dbReference>
<accession>A0A9P8K2G9</accession>
<dbReference type="GO" id="GO:0000049">
    <property type="term" value="F:tRNA binding"/>
    <property type="evidence" value="ECO:0007669"/>
    <property type="project" value="TreeGrafter"/>
</dbReference>
<feature type="domain" description="SAM-dependent MTase TRM10-type" evidence="10">
    <location>
        <begin position="164"/>
        <end position="456"/>
    </location>
</feature>
<feature type="region of interest" description="Disordered" evidence="9">
    <location>
        <begin position="1"/>
        <end position="164"/>
    </location>
</feature>
<reference evidence="11" key="2">
    <citation type="submission" date="2021-08" db="EMBL/GenBank/DDBJ databases">
        <authorList>
            <person name="Gostincar C."/>
            <person name="Sun X."/>
            <person name="Song Z."/>
            <person name="Gunde-Cimerman N."/>
        </authorList>
    </citation>
    <scope>NUCLEOTIDE SEQUENCE</scope>
    <source>
        <strain evidence="11">EXF-9298</strain>
    </source>
</reference>
<feature type="region of interest" description="Disordered" evidence="9">
    <location>
        <begin position="290"/>
        <end position="339"/>
    </location>
</feature>
<organism evidence="11 12">
    <name type="scientific">Aureobasidium melanogenum</name>
    <name type="common">Aureobasidium pullulans var. melanogenum</name>
    <dbReference type="NCBI Taxonomy" id="46634"/>
    <lineage>
        <taxon>Eukaryota</taxon>
        <taxon>Fungi</taxon>
        <taxon>Dikarya</taxon>
        <taxon>Ascomycota</taxon>
        <taxon>Pezizomycotina</taxon>
        <taxon>Dothideomycetes</taxon>
        <taxon>Dothideomycetidae</taxon>
        <taxon>Dothideales</taxon>
        <taxon>Saccotheciaceae</taxon>
        <taxon>Aureobasidium</taxon>
    </lineage>
</organism>
<feature type="compositionally biased region" description="Polar residues" evidence="9">
    <location>
        <begin position="61"/>
        <end position="70"/>
    </location>
</feature>
<sequence length="512" mass="56583">MESDERPAKIRKLSSHHERDTLPAQSTTSVDNPTDTLIQDAAGTTPTQPPTTAPLADAPESTISQPQNPSAGTTTAASLANTATALPENATQPPTTASTTTITETDAPSSNPPLSKSMQKKLRKQAEWDAKKEDRKIWRKEKNQAKKERKREEKRTNPDAWKEKQKQWVKPTMLPITLLIDCDFDNLMRDNERISLGGQLTRCYSDNKNAPFRAHLAVCSFNGKLRERFDGVLNKSYQNWKGVRFLDDDFVVASEKAKEWMADDKRGGKLAGVFEKYAPANPAIAEEQQETANAQAIPNTDAPAEAKTEETKTKETKTEETKPEETKLEAPKPKPQHPIYIKPTSLPPAELEALHAQAETIYLSADSDYTLTELKPFSTYIIGGLVDKNREKGICAARAAAAGVKTARLPIGDYLAMASRKVLTTNHVHEIMLKWLECGDWGEAFMKVIPKRKGGQLKGYAGEGGEEVDGEGDADEENDHVEEVEEREDEEAEEENEADAVAEQTAGAEKTE</sequence>
<evidence type="ECO:0000256" key="5">
    <source>
        <dbReference type="ARBA" id="ARBA00022691"/>
    </source>
</evidence>
<name>A0A9P8K2G9_AURME</name>
<evidence type="ECO:0000256" key="6">
    <source>
        <dbReference type="ARBA" id="ARBA00031792"/>
    </source>
</evidence>
<dbReference type="Proteomes" id="UP000729357">
    <property type="component" value="Unassembled WGS sequence"/>
</dbReference>
<keyword evidence="4" id="KW-0808">Transferase</keyword>
<keyword evidence="12" id="KW-1185">Reference proteome</keyword>
<feature type="compositionally biased region" description="Basic and acidic residues" evidence="9">
    <location>
        <begin position="304"/>
        <end position="332"/>
    </location>
</feature>
<feature type="compositionally biased region" description="Basic and acidic residues" evidence="9">
    <location>
        <begin position="124"/>
        <end position="164"/>
    </location>
</feature>
<dbReference type="CDD" id="cd18089">
    <property type="entry name" value="SPOUT_Trm10-like"/>
    <property type="match status" value="1"/>
</dbReference>
<gene>
    <name evidence="11" type="ORF">KCU98_g443</name>
</gene>
<feature type="compositionally biased region" description="Polar residues" evidence="9">
    <location>
        <begin position="23"/>
        <end position="37"/>
    </location>
</feature>
<evidence type="ECO:0000256" key="7">
    <source>
        <dbReference type="ARBA" id="ARBA00032166"/>
    </source>
</evidence>
<keyword evidence="5" id="KW-0949">S-adenosyl-L-methionine</keyword>
<dbReference type="PROSITE" id="PS51675">
    <property type="entry name" value="SAM_MT_TRM10"/>
    <property type="match status" value="1"/>
</dbReference>
<dbReference type="AlphaFoldDB" id="A0A9P8K2G9"/>
<feature type="region of interest" description="Disordered" evidence="9">
    <location>
        <begin position="456"/>
        <end position="512"/>
    </location>
</feature>
<dbReference type="EMBL" id="JAHFXS010000003">
    <property type="protein sequence ID" value="KAG9991353.1"/>
    <property type="molecule type" value="Genomic_DNA"/>
</dbReference>
<dbReference type="GO" id="GO:0052905">
    <property type="term" value="F:tRNA (guanosine(9)-N1)-methyltransferase activity"/>
    <property type="evidence" value="ECO:0007669"/>
    <property type="project" value="UniProtKB-EC"/>
</dbReference>